<evidence type="ECO:0000313" key="3">
    <source>
        <dbReference type="EMBL" id="CDX05159.1"/>
    </source>
</evidence>
<dbReference type="InterPro" id="IPR016030">
    <property type="entry name" value="CblAdoTrfase-like"/>
</dbReference>
<accession>A0A098B8G8</accession>
<evidence type="ECO:0000256" key="1">
    <source>
        <dbReference type="SAM" id="MobiDB-lite"/>
    </source>
</evidence>
<gene>
    <name evidence="4" type="ORF">AT727_00535</name>
    <name evidence="3" type="ORF">DPCES_5273</name>
</gene>
<dbReference type="OrthoDB" id="306726at2"/>
<reference evidence="3" key="1">
    <citation type="submission" date="2014-07" db="EMBL/GenBank/DDBJ databases">
        <authorList>
            <person name="Hornung V.Bastian."/>
        </authorList>
    </citation>
    <scope>NUCLEOTIDE SEQUENCE</scope>
    <source>
        <strain evidence="3">PCE-S</strain>
    </source>
</reference>
<evidence type="ECO:0000259" key="2">
    <source>
        <dbReference type="Pfam" id="PF01923"/>
    </source>
</evidence>
<dbReference type="Proteomes" id="UP000054623">
    <property type="component" value="Unassembled WGS sequence"/>
</dbReference>
<protein>
    <submittedName>
        <fullName evidence="3 4">Cobalamin adenosyltransferase</fullName>
    </submittedName>
</protein>
<name>A0A098B8G8_DESHA</name>
<evidence type="ECO:0000313" key="4">
    <source>
        <dbReference type="EMBL" id="KTE93476.1"/>
    </source>
</evidence>
<dbReference type="EMBL" id="LOCK01000001">
    <property type="protein sequence ID" value="KTE93476.1"/>
    <property type="molecule type" value="Genomic_DNA"/>
</dbReference>
<dbReference type="Pfam" id="PF01923">
    <property type="entry name" value="Cob_adeno_trans"/>
    <property type="match status" value="1"/>
</dbReference>
<dbReference type="AlphaFoldDB" id="A0A098B8G8"/>
<evidence type="ECO:0000313" key="5">
    <source>
        <dbReference type="Proteomes" id="UP000054623"/>
    </source>
</evidence>
<feature type="domain" description="Cobalamin adenosyltransferase-like" evidence="2">
    <location>
        <begin position="101"/>
        <end position="213"/>
    </location>
</feature>
<reference evidence="4 5" key="2">
    <citation type="submission" date="2015-12" db="EMBL/GenBank/DDBJ databases">
        <title>Draft Genome Sequence of Desulfitobacterium hafniense Strain DH, a Sulfate-reducing Bacterium Isolated from Paddy Soils.</title>
        <authorList>
            <person name="Bao P."/>
            <person name="Zhang X."/>
            <person name="Li G."/>
        </authorList>
    </citation>
    <scope>NUCLEOTIDE SEQUENCE [LARGE SCALE GENOMIC DNA]</scope>
    <source>
        <strain evidence="4 5">DH</strain>
    </source>
</reference>
<dbReference type="RefSeq" id="WP_011462299.1">
    <property type="nucleotide sequence ID" value="NZ_JAYFNZ010000012.1"/>
</dbReference>
<organism evidence="3">
    <name type="scientific">Desulfitobacterium hafniense</name>
    <name type="common">Desulfitobacterium frappieri</name>
    <dbReference type="NCBI Taxonomy" id="49338"/>
    <lineage>
        <taxon>Bacteria</taxon>
        <taxon>Bacillati</taxon>
        <taxon>Bacillota</taxon>
        <taxon>Clostridia</taxon>
        <taxon>Eubacteriales</taxon>
        <taxon>Desulfitobacteriaceae</taxon>
        <taxon>Desulfitobacterium</taxon>
    </lineage>
</organism>
<dbReference type="PATRIC" id="fig|49338.4.peg.5675"/>
<dbReference type="EMBL" id="LK996017">
    <property type="protein sequence ID" value="CDX05159.1"/>
    <property type="molecule type" value="Genomic_DNA"/>
</dbReference>
<keyword evidence="3" id="KW-0808">Transferase</keyword>
<proteinExistence type="predicted"/>
<sequence>MRFITETELRDLYKAEPFTAYTLEPRTKLTPEARQFLVDRGIKLAEAQDSKSKSTGNGNGKSGTEQESWNVLRLRRRMESLESLFLMVGANLLSGGSTVLAEEVFALGRCFSEVKKTAWEQTSPVNLQFQDWSEAEMKNCSTYLGKHFDITEFHVRTENGAAIASLNHLRATLRELESAVLEAYWDKEFNVCSRQDLIEKINLIMNILCVMIWKCLGGQQCKT</sequence>
<feature type="region of interest" description="Disordered" evidence="1">
    <location>
        <begin position="47"/>
        <end position="68"/>
    </location>
</feature>
<dbReference type="GO" id="GO:0016740">
    <property type="term" value="F:transferase activity"/>
    <property type="evidence" value="ECO:0007669"/>
    <property type="project" value="UniProtKB-KW"/>
</dbReference>